<keyword evidence="1" id="KW-0143">Chaperone</keyword>
<evidence type="ECO:0000259" key="2">
    <source>
        <dbReference type="Pfam" id="PF24986"/>
    </source>
</evidence>
<evidence type="ECO:0000313" key="4">
    <source>
        <dbReference type="Proteomes" id="UP001431693"/>
    </source>
</evidence>
<dbReference type="EMBL" id="JASJEX010000001">
    <property type="protein sequence ID" value="MDJ1129025.1"/>
    <property type="molecule type" value="Genomic_DNA"/>
</dbReference>
<evidence type="ECO:0000256" key="1">
    <source>
        <dbReference type="HAMAP-Rule" id="MF_00014"/>
    </source>
</evidence>
<dbReference type="SUPFAM" id="SSF50346">
    <property type="entry name" value="PRC-barrel domain"/>
    <property type="match status" value="1"/>
</dbReference>
<comment type="subcellular location">
    <subcellularLocation>
        <location evidence="1">Cytoplasm</location>
    </subcellularLocation>
</comment>
<evidence type="ECO:0000313" key="3">
    <source>
        <dbReference type="EMBL" id="MDJ1129025.1"/>
    </source>
</evidence>
<dbReference type="HAMAP" id="MF_00014">
    <property type="entry name" value="Ribosome_mat_RimM"/>
    <property type="match status" value="1"/>
</dbReference>
<reference evidence="3" key="1">
    <citation type="submission" date="2023-05" db="EMBL/GenBank/DDBJ databases">
        <title>[olsenella] sp. nov., isolated from a pig farm feces dump.</title>
        <authorList>
            <person name="Chang Y.-H."/>
        </authorList>
    </citation>
    <scope>NUCLEOTIDE SEQUENCE</scope>
    <source>
        <strain evidence="3">YH-ols2217</strain>
    </source>
</reference>
<accession>A0ABT6ZIZ9</accession>
<dbReference type="InterPro" id="IPR011033">
    <property type="entry name" value="PRC_barrel-like_sf"/>
</dbReference>
<comment type="similarity">
    <text evidence="1">Belongs to the RimM family.</text>
</comment>
<proteinExistence type="inferred from homology"/>
<organism evidence="3 4">
    <name type="scientific">Kribbibacterium absianum</name>
    <dbReference type="NCBI Taxonomy" id="3044210"/>
    <lineage>
        <taxon>Bacteria</taxon>
        <taxon>Bacillati</taxon>
        <taxon>Actinomycetota</taxon>
        <taxon>Coriobacteriia</taxon>
        <taxon>Coriobacteriales</taxon>
        <taxon>Kribbibacteriaceae</taxon>
        <taxon>Kribbibacterium</taxon>
    </lineage>
</organism>
<dbReference type="RefSeq" id="WP_283712657.1">
    <property type="nucleotide sequence ID" value="NZ_JASJEW010000001.1"/>
</dbReference>
<keyword evidence="1" id="KW-0690">Ribosome biogenesis</keyword>
<dbReference type="InterPro" id="IPR036976">
    <property type="entry name" value="RimM_N_sf"/>
</dbReference>
<keyword evidence="4" id="KW-1185">Reference proteome</keyword>
<comment type="subunit">
    <text evidence="1">Binds ribosomal protein uS19.</text>
</comment>
<name>A0ABT6ZIZ9_9ACTN</name>
<dbReference type="Proteomes" id="UP001431693">
    <property type="component" value="Unassembled WGS sequence"/>
</dbReference>
<dbReference type="Pfam" id="PF24986">
    <property type="entry name" value="PRC_RimM"/>
    <property type="match status" value="1"/>
</dbReference>
<keyword evidence="1" id="KW-0698">rRNA processing</keyword>
<gene>
    <name evidence="1" type="primary">rimM</name>
    <name evidence="3" type="ORF">QJ043_02860</name>
</gene>
<dbReference type="InterPro" id="IPR011961">
    <property type="entry name" value="RimM"/>
</dbReference>
<dbReference type="Gene3D" id="2.40.30.60">
    <property type="entry name" value="RimM"/>
    <property type="match status" value="1"/>
</dbReference>
<dbReference type="Gene3D" id="2.30.30.240">
    <property type="entry name" value="PRC-barrel domain"/>
    <property type="match status" value="1"/>
</dbReference>
<comment type="function">
    <text evidence="1">An accessory protein needed during the final step in the assembly of 30S ribosomal subunit, possibly for assembly of the head region. Essential for efficient processing of 16S rRNA. May be needed both before and after RbfA during the maturation of 16S rRNA. It has affinity for free ribosomal 30S subunits but not for 70S ribosomes.</text>
</comment>
<comment type="caution">
    <text evidence="3">The sequence shown here is derived from an EMBL/GenBank/DDBJ whole genome shotgun (WGS) entry which is preliminary data.</text>
</comment>
<comment type="domain">
    <text evidence="1">The PRC barrel domain binds ribosomal protein uS19.</text>
</comment>
<feature type="domain" description="Ribosome maturation factor RimM PRC barrel" evidence="2">
    <location>
        <begin position="105"/>
        <end position="166"/>
    </location>
</feature>
<dbReference type="InterPro" id="IPR056792">
    <property type="entry name" value="PRC_RimM"/>
</dbReference>
<sequence length="174" mass="18249">MASEYRIIARVAKAHGSRGKVVCQAADGLPLLLRPGLEVWVVPPTLKGPRHGAVASVEEGPRGVLVGLTCCEDRDGAESVAGRFLLARRCDLPEDLVLRDAAEAIGLPVEDVTFGALGEVVDVLEGPVQDVWVVEGPFGEVLVPAVEELLVDVTDEAVVFDLPSGIVPAEGAEP</sequence>
<protein>
    <recommendedName>
        <fullName evidence="1">Ribosome maturation factor RimM</fullName>
    </recommendedName>
</protein>
<keyword evidence="1" id="KW-0963">Cytoplasm</keyword>